<feature type="region of interest" description="Disordered" evidence="2">
    <location>
        <begin position="12"/>
        <end position="54"/>
    </location>
</feature>
<name>A0AA38RB77_9PEZI</name>
<dbReference type="AlphaFoldDB" id="A0AA38RB77"/>
<organism evidence="4 5">
    <name type="scientific">Pleurostoma richardsiae</name>
    <dbReference type="NCBI Taxonomy" id="41990"/>
    <lineage>
        <taxon>Eukaryota</taxon>
        <taxon>Fungi</taxon>
        <taxon>Dikarya</taxon>
        <taxon>Ascomycota</taxon>
        <taxon>Pezizomycotina</taxon>
        <taxon>Sordariomycetes</taxon>
        <taxon>Sordariomycetidae</taxon>
        <taxon>Calosphaeriales</taxon>
        <taxon>Pleurostomataceae</taxon>
        <taxon>Pleurostoma</taxon>
    </lineage>
</organism>
<gene>
    <name evidence="4" type="ORF">NKR23_g6442</name>
</gene>
<keyword evidence="1" id="KW-0539">Nucleus</keyword>
<dbReference type="GO" id="GO:0008270">
    <property type="term" value="F:zinc ion binding"/>
    <property type="evidence" value="ECO:0007669"/>
    <property type="project" value="InterPro"/>
</dbReference>
<dbReference type="PROSITE" id="PS50048">
    <property type="entry name" value="ZN2_CY6_FUNGAL_2"/>
    <property type="match status" value="1"/>
</dbReference>
<reference evidence="4" key="1">
    <citation type="submission" date="2022-07" db="EMBL/GenBank/DDBJ databases">
        <title>Fungi with potential for degradation of polypropylene.</title>
        <authorList>
            <person name="Gostincar C."/>
        </authorList>
    </citation>
    <scope>NUCLEOTIDE SEQUENCE</scope>
    <source>
        <strain evidence="4">EXF-13308</strain>
    </source>
</reference>
<dbReference type="SMART" id="SM00066">
    <property type="entry name" value="GAL4"/>
    <property type="match status" value="1"/>
</dbReference>
<evidence type="ECO:0000259" key="3">
    <source>
        <dbReference type="PROSITE" id="PS50048"/>
    </source>
</evidence>
<evidence type="ECO:0000313" key="4">
    <source>
        <dbReference type="EMBL" id="KAJ9143827.1"/>
    </source>
</evidence>
<dbReference type="Gene3D" id="4.10.240.10">
    <property type="entry name" value="Zn(2)-C6 fungal-type DNA-binding domain"/>
    <property type="match status" value="1"/>
</dbReference>
<dbReference type="PANTHER" id="PTHR47785">
    <property type="entry name" value="ZN(II)2CYS6 TRANSCRIPTION FACTOR (EUROFUNG)-RELATED-RELATED"/>
    <property type="match status" value="1"/>
</dbReference>
<evidence type="ECO:0000256" key="2">
    <source>
        <dbReference type="SAM" id="MobiDB-lite"/>
    </source>
</evidence>
<feature type="domain" description="Zn(2)-C6 fungal-type" evidence="3">
    <location>
        <begin position="62"/>
        <end position="92"/>
    </location>
</feature>
<protein>
    <submittedName>
        <fullName evidence="4">C6 zinc finger domain containing protein</fullName>
    </submittedName>
</protein>
<dbReference type="PANTHER" id="PTHR47785:SF5">
    <property type="entry name" value="ZN(II)2CYS6 TRANSCRIPTION FACTOR (EUROFUNG)"/>
    <property type="match status" value="1"/>
</dbReference>
<sequence>MEPLLTNLLSDPLPAMFTMQRHPPPGITPTSPGAPEASPTRPTSTAGPRESASYARRRAGTACIVCRARKTKCDNQRPVCGFCVATGGACKYPDDAASDHSKLDRGSLAILQRLAEVEHNITTLLSQDVSRRPFAAAEGPTESAHGQTPRSDNGTNPIHRAQYPPEDDQPPTADIIFESAEMTLENILRWPVFELEEPPSLVSTLGQVDVARPATGDNIFDVDPEMVAQLVDNFLATNHIKNPIFDVDWLWEQVKDFVDSGLRWNGTTCLVLLICAVSVLSPPIRAEAQPGFSRQPDRLARAEMYFQASQRRIGMVYHENSLLAMQCSFLTAVYLMTTFRILAAWKAFSQAGTQCVGWLATRGRVVERRNRFSAPGLHTHEGVDDEKYVEESLYWSCLKSELELRTELGLPGSSLNEMRYPHLYPSPPGPSHAHMTVPGEGSERGRDRLELGWFFYLSEIALRRIMNDALSSRYWRGSWYYTTDWWSTEEQGGQHFRRHVDEYKQKLDTWYDLLPPPMKFPRDVDEPVGDPLRGILRGHFIDILDVVYFPAVQAVVLRSRPLGALSSCVLEVTREALATAVYRVGICREGFYHRHQGTWLMIRTCSRSALQLLGVAMRARQEAAEGGDGLQIAELLPGGWRPAVASVIELIEYWKEESPELAGLLARLKQLYELVQDVPV</sequence>
<keyword evidence="5" id="KW-1185">Reference proteome</keyword>
<dbReference type="GO" id="GO:0000981">
    <property type="term" value="F:DNA-binding transcription factor activity, RNA polymerase II-specific"/>
    <property type="evidence" value="ECO:0007669"/>
    <property type="project" value="InterPro"/>
</dbReference>
<evidence type="ECO:0000256" key="1">
    <source>
        <dbReference type="ARBA" id="ARBA00023242"/>
    </source>
</evidence>
<dbReference type="InterPro" id="IPR036864">
    <property type="entry name" value="Zn2-C6_fun-type_DNA-bd_sf"/>
</dbReference>
<feature type="compositionally biased region" description="Polar residues" evidence="2">
    <location>
        <begin position="144"/>
        <end position="156"/>
    </location>
</feature>
<dbReference type="Pfam" id="PF00172">
    <property type="entry name" value="Zn_clus"/>
    <property type="match status" value="1"/>
</dbReference>
<comment type="caution">
    <text evidence="4">The sequence shown here is derived from an EMBL/GenBank/DDBJ whole genome shotgun (WGS) entry which is preliminary data.</text>
</comment>
<feature type="region of interest" description="Disordered" evidence="2">
    <location>
        <begin position="132"/>
        <end position="172"/>
    </location>
</feature>
<dbReference type="Proteomes" id="UP001174694">
    <property type="component" value="Unassembled WGS sequence"/>
</dbReference>
<evidence type="ECO:0000313" key="5">
    <source>
        <dbReference type="Proteomes" id="UP001174694"/>
    </source>
</evidence>
<dbReference type="CDD" id="cd12148">
    <property type="entry name" value="fungal_TF_MHR"/>
    <property type="match status" value="1"/>
</dbReference>
<dbReference type="EMBL" id="JANBVO010000018">
    <property type="protein sequence ID" value="KAJ9143827.1"/>
    <property type="molecule type" value="Genomic_DNA"/>
</dbReference>
<dbReference type="PROSITE" id="PS00463">
    <property type="entry name" value="ZN2_CY6_FUNGAL_1"/>
    <property type="match status" value="1"/>
</dbReference>
<dbReference type="InterPro" id="IPR001138">
    <property type="entry name" value="Zn2Cys6_DnaBD"/>
</dbReference>
<accession>A0AA38RB77</accession>
<dbReference type="InterPro" id="IPR053181">
    <property type="entry name" value="EcdB-like_regulator"/>
</dbReference>
<dbReference type="CDD" id="cd00067">
    <property type="entry name" value="GAL4"/>
    <property type="match status" value="1"/>
</dbReference>
<proteinExistence type="predicted"/>
<dbReference type="SUPFAM" id="SSF57701">
    <property type="entry name" value="Zn2/Cys6 DNA-binding domain"/>
    <property type="match status" value="1"/>
</dbReference>